<proteinExistence type="predicted"/>
<dbReference type="Ensembl" id="ENSCSET00000003643.1">
    <property type="protein sequence ID" value="ENSCSEP00000003597.1"/>
    <property type="gene ID" value="ENSCSEG00000002355.1"/>
</dbReference>
<feature type="compositionally biased region" description="Basic and acidic residues" evidence="1">
    <location>
        <begin position="21"/>
        <end position="36"/>
    </location>
</feature>
<dbReference type="Proteomes" id="UP000265120">
    <property type="component" value="Chromosome 8"/>
</dbReference>
<accession>A0A3P8UMJ0</accession>
<reference evidence="3 4" key="1">
    <citation type="journal article" date="2014" name="Nat. Genet.">
        <title>Whole-genome sequence of a flatfish provides insights into ZW sex chromosome evolution and adaptation to a benthic lifestyle.</title>
        <authorList>
            <person name="Chen S."/>
            <person name="Zhang G."/>
            <person name="Shao C."/>
            <person name="Huang Q."/>
            <person name="Liu G."/>
            <person name="Zhang P."/>
            <person name="Song W."/>
            <person name="An N."/>
            <person name="Chalopin D."/>
            <person name="Volff J.N."/>
            <person name="Hong Y."/>
            <person name="Li Q."/>
            <person name="Sha Z."/>
            <person name="Zhou H."/>
            <person name="Xie M."/>
            <person name="Yu Q."/>
            <person name="Liu Y."/>
            <person name="Xiang H."/>
            <person name="Wang N."/>
            <person name="Wu K."/>
            <person name="Yang C."/>
            <person name="Zhou Q."/>
            <person name="Liao X."/>
            <person name="Yang L."/>
            <person name="Hu Q."/>
            <person name="Zhang J."/>
            <person name="Meng L."/>
            <person name="Jin L."/>
            <person name="Tian Y."/>
            <person name="Lian J."/>
            <person name="Yang J."/>
            <person name="Miao G."/>
            <person name="Liu S."/>
            <person name="Liang Z."/>
            <person name="Yan F."/>
            <person name="Li Y."/>
            <person name="Sun B."/>
            <person name="Zhang H."/>
            <person name="Zhang J."/>
            <person name="Zhu Y."/>
            <person name="Du M."/>
            <person name="Zhao Y."/>
            <person name="Schartl M."/>
            <person name="Tang Q."/>
            <person name="Wang J."/>
        </authorList>
    </citation>
    <scope>NUCLEOTIDE SEQUENCE</scope>
</reference>
<organism evidence="3 4">
    <name type="scientific">Cynoglossus semilaevis</name>
    <name type="common">Tongue sole</name>
    <dbReference type="NCBI Taxonomy" id="244447"/>
    <lineage>
        <taxon>Eukaryota</taxon>
        <taxon>Metazoa</taxon>
        <taxon>Chordata</taxon>
        <taxon>Craniata</taxon>
        <taxon>Vertebrata</taxon>
        <taxon>Euteleostomi</taxon>
        <taxon>Actinopterygii</taxon>
        <taxon>Neopterygii</taxon>
        <taxon>Teleostei</taxon>
        <taxon>Neoteleostei</taxon>
        <taxon>Acanthomorphata</taxon>
        <taxon>Carangaria</taxon>
        <taxon>Pleuronectiformes</taxon>
        <taxon>Pleuronectoidei</taxon>
        <taxon>Cynoglossidae</taxon>
        <taxon>Cynoglossinae</taxon>
        <taxon>Cynoglossus</taxon>
    </lineage>
</organism>
<protein>
    <submittedName>
        <fullName evidence="3">Uncharacterized protein</fullName>
    </submittedName>
</protein>
<evidence type="ECO:0000256" key="2">
    <source>
        <dbReference type="SAM" id="SignalP"/>
    </source>
</evidence>
<reference evidence="3" key="2">
    <citation type="submission" date="2025-08" db="UniProtKB">
        <authorList>
            <consortium name="Ensembl"/>
        </authorList>
    </citation>
    <scope>IDENTIFICATION</scope>
</reference>
<sequence>MWTLLSSKLLDFLLARGDGALTRKDSEQETERGERSTEEEDICGRPGTGFCKTLHSQCHT</sequence>
<feature type="region of interest" description="Disordered" evidence="1">
    <location>
        <begin position="21"/>
        <end position="41"/>
    </location>
</feature>
<reference evidence="3" key="3">
    <citation type="submission" date="2025-09" db="UniProtKB">
        <authorList>
            <consortium name="Ensembl"/>
        </authorList>
    </citation>
    <scope>IDENTIFICATION</scope>
</reference>
<dbReference type="InParanoid" id="A0A3P8UMJ0"/>
<evidence type="ECO:0000256" key="1">
    <source>
        <dbReference type="SAM" id="MobiDB-lite"/>
    </source>
</evidence>
<keyword evidence="4" id="KW-1185">Reference proteome</keyword>
<name>A0A3P8UMJ0_CYNSE</name>
<feature type="signal peptide" evidence="2">
    <location>
        <begin position="1"/>
        <end position="19"/>
    </location>
</feature>
<feature type="chain" id="PRO_5046020375" evidence="2">
    <location>
        <begin position="20"/>
        <end position="60"/>
    </location>
</feature>
<keyword evidence="2" id="KW-0732">Signal</keyword>
<evidence type="ECO:0000313" key="3">
    <source>
        <dbReference type="Ensembl" id="ENSCSEP00000003597.1"/>
    </source>
</evidence>
<evidence type="ECO:0000313" key="4">
    <source>
        <dbReference type="Proteomes" id="UP000265120"/>
    </source>
</evidence>
<dbReference type="AlphaFoldDB" id="A0A3P8UMJ0"/>